<keyword evidence="1" id="KW-1133">Transmembrane helix</keyword>
<protein>
    <submittedName>
        <fullName evidence="2">Uncharacterized protein</fullName>
    </submittedName>
</protein>
<dbReference type="Proteomes" id="UP000886998">
    <property type="component" value="Unassembled WGS sequence"/>
</dbReference>
<reference evidence="2" key="1">
    <citation type="submission" date="2020-08" db="EMBL/GenBank/DDBJ databases">
        <title>Multicomponent nature underlies the extraordinary mechanical properties of spider dragline silk.</title>
        <authorList>
            <person name="Kono N."/>
            <person name="Nakamura H."/>
            <person name="Mori M."/>
            <person name="Yoshida Y."/>
            <person name="Ohtoshi R."/>
            <person name="Malay A.D."/>
            <person name="Moran D.A.P."/>
            <person name="Tomita M."/>
            <person name="Numata K."/>
            <person name="Arakawa K."/>
        </authorList>
    </citation>
    <scope>NUCLEOTIDE SEQUENCE</scope>
</reference>
<organism evidence="2 3">
    <name type="scientific">Trichonephila inaurata madagascariensis</name>
    <dbReference type="NCBI Taxonomy" id="2747483"/>
    <lineage>
        <taxon>Eukaryota</taxon>
        <taxon>Metazoa</taxon>
        <taxon>Ecdysozoa</taxon>
        <taxon>Arthropoda</taxon>
        <taxon>Chelicerata</taxon>
        <taxon>Arachnida</taxon>
        <taxon>Araneae</taxon>
        <taxon>Araneomorphae</taxon>
        <taxon>Entelegynae</taxon>
        <taxon>Araneoidea</taxon>
        <taxon>Nephilidae</taxon>
        <taxon>Trichonephila</taxon>
        <taxon>Trichonephila inaurata</taxon>
    </lineage>
</organism>
<dbReference type="EMBL" id="BMAV01014500">
    <property type="protein sequence ID" value="GFY62939.1"/>
    <property type="molecule type" value="Genomic_DNA"/>
</dbReference>
<evidence type="ECO:0000313" key="2">
    <source>
        <dbReference type="EMBL" id="GFY62939.1"/>
    </source>
</evidence>
<comment type="caution">
    <text evidence="2">The sequence shown here is derived from an EMBL/GenBank/DDBJ whole genome shotgun (WGS) entry which is preliminary data.</text>
</comment>
<feature type="transmembrane region" description="Helical" evidence="1">
    <location>
        <begin position="280"/>
        <end position="306"/>
    </location>
</feature>
<feature type="transmembrane region" description="Helical" evidence="1">
    <location>
        <begin position="109"/>
        <end position="129"/>
    </location>
</feature>
<sequence>MLSTPAKTTKLFRVDPKKSNFRTNIDATPRFSEQFTTPWNGICNPDSKLRTPDIPKFLFKSIFWIGLVEESPQKCLQRITTIFFILILIFMTASEWISCLLIFDYQDLGIVYGYLLNYLFISVVYISVFRRRNLLTTTLVKICEFSLPVNREKIINAIIFMLFSTPILYSAVKIIGEVNYYCLLYETYGYGLEDPTAQKVLISTKYYLRAIMHPIFTSLVALLLCVLCQRCCSLINILHQEIQHVSPEEFVLPKQLDILRRKAKIDEILDNIIDIFATPWLCIIIVTCLTCCIAIGKFVHFAFAIYRPADRNETVFCVITDCTCSIATLGVANRLSVRLKELKILFYKEVRTRQLFICNLEEPLPKKELFGKSNLVFIGVLEITRYHMRFVLVTCVAVLTYGLILIGMKKGESFDFDAYNISFLLLT</sequence>
<feature type="transmembrane region" description="Helical" evidence="1">
    <location>
        <begin position="154"/>
        <end position="175"/>
    </location>
</feature>
<feature type="transmembrane region" description="Helical" evidence="1">
    <location>
        <begin position="386"/>
        <end position="406"/>
    </location>
</feature>
<feature type="transmembrane region" description="Helical" evidence="1">
    <location>
        <begin position="82"/>
        <end position="103"/>
    </location>
</feature>
<feature type="transmembrane region" description="Helical" evidence="1">
    <location>
        <begin position="206"/>
        <end position="228"/>
    </location>
</feature>
<dbReference type="OrthoDB" id="6461069at2759"/>
<proteinExistence type="predicted"/>
<keyword evidence="1" id="KW-0812">Transmembrane</keyword>
<keyword evidence="3" id="KW-1185">Reference proteome</keyword>
<evidence type="ECO:0000313" key="3">
    <source>
        <dbReference type="Proteomes" id="UP000886998"/>
    </source>
</evidence>
<dbReference type="AlphaFoldDB" id="A0A8X6Y4S8"/>
<name>A0A8X6Y4S8_9ARAC</name>
<keyword evidence="1" id="KW-0472">Membrane</keyword>
<gene>
    <name evidence="2" type="primary">AVEN_213416_1</name>
    <name evidence="2" type="ORF">TNIN_335761</name>
</gene>
<evidence type="ECO:0000256" key="1">
    <source>
        <dbReference type="SAM" id="Phobius"/>
    </source>
</evidence>
<accession>A0A8X6Y4S8</accession>